<organism evidence="1 2">
    <name type="scientific">Labrys monachus</name>
    <dbReference type="NCBI Taxonomy" id="217067"/>
    <lineage>
        <taxon>Bacteria</taxon>
        <taxon>Pseudomonadati</taxon>
        <taxon>Pseudomonadota</taxon>
        <taxon>Alphaproteobacteria</taxon>
        <taxon>Hyphomicrobiales</taxon>
        <taxon>Xanthobacteraceae</taxon>
        <taxon>Labrys</taxon>
    </lineage>
</organism>
<keyword evidence="2" id="KW-1185">Reference proteome</keyword>
<gene>
    <name evidence="1" type="ORF">J3R73_001881</name>
</gene>
<dbReference type="EMBL" id="JAUSVK010000001">
    <property type="protein sequence ID" value="MDQ0392089.1"/>
    <property type="molecule type" value="Genomic_DNA"/>
</dbReference>
<evidence type="ECO:0000313" key="1">
    <source>
        <dbReference type="EMBL" id="MDQ0392089.1"/>
    </source>
</evidence>
<proteinExistence type="predicted"/>
<dbReference type="InterPro" id="IPR029069">
    <property type="entry name" value="HotDog_dom_sf"/>
</dbReference>
<comment type="caution">
    <text evidence="1">The sequence shown here is derived from an EMBL/GenBank/DDBJ whole genome shotgun (WGS) entry which is preliminary data.</text>
</comment>
<evidence type="ECO:0000313" key="2">
    <source>
        <dbReference type="Proteomes" id="UP001237448"/>
    </source>
</evidence>
<reference evidence="1 2" key="1">
    <citation type="submission" date="2023-07" db="EMBL/GenBank/DDBJ databases">
        <title>Genomic Encyclopedia of Type Strains, Phase IV (KMG-IV): sequencing the most valuable type-strain genomes for metagenomic binning, comparative biology and taxonomic classification.</title>
        <authorList>
            <person name="Goeker M."/>
        </authorList>
    </citation>
    <scope>NUCLEOTIDE SEQUENCE [LARGE SCALE GENOMIC DNA]</scope>
    <source>
        <strain evidence="1 2">DSM 5896</strain>
    </source>
</reference>
<dbReference type="Proteomes" id="UP001237448">
    <property type="component" value="Unassembled WGS sequence"/>
</dbReference>
<accession>A0ABU0FBV0</accession>
<dbReference type="SUPFAM" id="SSF54637">
    <property type="entry name" value="Thioesterase/thiol ester dehydrase-isomerase"/>
    <property type="match status" value="1"/>
</dbReference>
<sequence>MNVALRIDPPGTRDAPMEAGLGPVLLGMPHLALNGLSETWLLRELGHRHWLLLARMAGRRVPDFRDRQGHAVYAAFRSVAIADAAFDRVGENDVLEIVTSLSRISRTQIRSRHLLFAGGAPLGEVTMVSVFVHRRDGASNHTVARVEIDGLPAIEPMADDAAPPGGTGHPRPVAAPGAPVILECTPCPSQDFNGAGFLYFTSFVAFADRAEWQLDPAFARHAITVRREVAYHANLDPGEAILVRLLEACSGPTGWRHHCRIERKSDGAVLADIRSVKRASQR</sequence>
<dbReference type="Gene3D" id="3.10.129.10">
    <property type="entry name" value="Hotdog Thioesterase"/>
    <property type="match status" value="1"/>
</dbReference>
<dbReference type="NCBIfam" id="TIGR04098">
    <property type="entry name" value="LnmK_bifunc"/>
    <property type="match status" value="1"/>
</dbReference>
<dbReference type="RefSeq" id="WP_307425431.1">
    <property type="nucleotide sequence ID" value="NZ_JAUSVK010000001.1"/>
</dbReference>
<protein>
    <submittedName>
        <fullName evidence="1">Biosynthetic protein (TIGR04099 family)</fullName>
    </submittedName>
</protein>
<dbReference type="NCBIfam" id="TIGR04099">
    <property type="entry name" value="biosn_Pnap_2097"/>
    <property type="match status" value="1"/>
</dbReference>
<name>A0ABU0FBV0_9HYPH</name>
<dbReference type="InterPro" id="IPR024091">
    <property type="entry name" value="LnmK-like_bifun_acyl/decarbox"/>
</dbReference>